<dbReference type="RefSeq" id="XP_029319612.1">
    <property type="nucleotide sequence ID" value="XM_029463752.1"/>
</dbReference>
<keyword evidence="2" id="KW-0732">Signal</keyword>
<sequence>MWVYACVSSVVFVATAAAVAVGGVVSVSVIGIGIAIGIGITVVVVPVGSLSVFVMYFGHCAVPNYDPSHPFRVKKNGVLSPNRNSPPHFRSVRSGTLNTALAISVHGTPDPHY</sequence>
<accession>A0A2U9QYQ3</accession>
<keyword evidence="1" id="KW-0472">Membrane</keyword>
<feature type="chain" id="PRO_5015865211" evidence="2">
    <location>
        <begin position="19"/>
        <end position="113"/>
    </location>
</feature>
<keyword evidence="4" id="KW-1185">Reference proteome</keyword>
<reference evidence="3 4" key="1">
    <citation type="submission" date="2018-06" db="EMBL/GenBank/DDBJ databases">
        <title>Population genomics shows no distinction between pathogenic Candida krusei and environmental Pichia kudriavzevii: One species, four names.</title>
        <authorList>
            <person name="Douglass A.P."/>
            <person name="Offei B."/>
            <person name="Braun-Galleani S."/>
            <person name="Coughlan A.Y."/>
            <person name="Martos A."/>
            <person name="Ortiz-Merino R.A."/>
            <person name="Byrne K.P."/>
            <person name="Wolfe K.H."/>
        </authorList>
    </citation>
    <scope>NUCLEOTIDE SEQUENCE [LARGE SCALE GENOMIC DNA]</scope>
    <source>
        <strain evidence="3 4">CBS573</strain>
    </source>
</reference>
<dbReference type="EMBL" id="CP028773">
    <property type="protein sequence ID" value="AWU74135.1"/>
    <property type="molecule type" value="Genomic_DNA"/>
</dbReference>
<feature type="signal peptide" evidence="2">
    <location>
        <begin position="1"/>
        <end position="18"/>
    </location>
</feature>
<dbReference type="AlphaFoldDB" id="A0A2U9QYQ3"/>
<keyword evidence="1" id="KW-0812">Transmembrane</keyword>
<proteinExistence type="predicted"/>
<evidence type="ECO:0000256" key="1">
    <source>
        <dbReference type="SAM" id="Phobius"/>
    </source>
</evidence>
<feature type="transmembrane region" description="Helical" evidence="1">
    <location>
        <begin position="32"/>
        <end position="57"/>
    </location>
</feature>
<evidence type="ECO:0000256" key="2">
    <source>
        <dbReference type="SAM" id="SignalP"/>
    </source>
</evidence>
<organism evidence="3 4">
    <name type="scientific">Pichia kudriavzevii</name>
    <name type="common">Yeast</name>
    <name type="synonym">Issatchenkia orientalis</name>
    <dbReference type="NCBI Taxonomy" id="4909"/>
    <lineage>
        <taxon>Eukaryota</taxon>
        <taxon>Fungi</taxon>
        <taxon>Dikarya</taxon>
        <taxon>Ascomycota</taxon>
        <taxon>Saccharomycotina</taxon>
        <taxon>Pichiomycetes</taxon>
        <taxon>Pichiales</taxon>
        <taxon>Pichiaceae</taxon>
        <taxon>Pichia</taxon>
    </lineage>
</organism>
<keyword evidence="1" id="KW-1133">Transmembrane helix</keyword>
<gene>
    <name evidence="3" type="ORF">C5L36_0A07365</name>
</gene>
<dbReference type="GeneID" id="40381845"/>
<evidence type="ECO:0000313" key="3">
    <source>
        <dbReference type="EMBL" id="AWU74135.1"/>
    </source>
</evidence>
<dbReference type="Proteomes" id="UP000249293">
    <property type="component" value="Chromosome 1"/>
</dbReference>
<name>A0A2U9QYQ3_PICKU</name>
<protein>
    <submittedName>
        <fullName evidence="3">Uncharacterized protein</fullName>
    </submittedName>
</protein>
<evidence type="ECO:0000313" key="4">
    <source>
        <dbReference type="Proteomes" id="UP000249293"/>
    </source>
</evidence>
<dbReference type="VEuPathDB" id="FungiDB:C5L36_0A07365"/>
<dbReference type="KEGG" id="pkz:C5L36_0A07365"/>